<dbReference type="SMART" id="SM00507">
    <property type="entry name" value="HNHc"/>
    <property type="match status" value="1"/>
</dbReference>
<accession>A0A544TR97</accession>
<keyword evidence="2" id="KW-0255">Endonuclease</keyword>
<gene>
    <name evidence="2" type="ORF">FG384_09775</name>
</gene>
<evidence type="ECO:0000313" key="3">
    <source>
        <dbReference type="Proteomes" id="UP000316626"/>
    </source>
</evidence>
<keyword evidence="2" id="KW-0378">Hydrolase</keyword>
<dbReference type="Proteomes" id="UP000316626">
    <property type="component" value="Unassembled WGS sequence"/>
</dbReference>
<dbReference type="CDD" id="cd00085">
    <property type="entry name" value="HNHc"/>
    <property type="match status" value="1"/>
</dbReference>
<dbReference type="Gene3D" id="1.10.30.50">
    <property type="match status" value="1"/>
</dbReference>
<keyword evidence="2" id="KW-0540">Nuclease</keyword>
<reference evidence="2 3" key="1">
    <citation type="submission" date="2019-06" db="EMBL/GenBank/DDBJ databases">
        <title>Psychrobacillus vulpis sp. nov., a new species isolated from feces of a red fox that inhabits in The Tablas de Daimiel Natural Park, Albacete, Spain.</title>
        <authorList>
            <person name="Rodriguez M."/>
            <person name="Reina J.C."/>
            <person name="Bejar V."/>
            <person name="Llamas I."/>
        </authorList>
    </citation>
    <scope>NUCLEOTIDE SEQUENCE [LARGE SCALE GENOMIC DNA]</scope>
    <source>
        <strain evidence="2 3">Z8</strain>
    </source>
</reference>
<protein>
    <submittedName>
        <fullName evidence="2">HNH endonuclease</fullName>
    </submittedName>
</protein>
<dbReference type="InterPro" id="IPR003615">
    <property type="entry name" value="HNH_nuc"/>
</dbReference>
<comment type="caution">
    <text evidence="2">The sequence shown here is derived from an EMBL/GenBank/DDBJ whole genome shotgun (WGS) entry which is preliminary data.</text>
</comment>
<dbReference type="InterPro" id="IPR002711">
    <property type="entry name" value="HNH"/>
</dbReference>
<keyword evidence="3" id="KW-1185">Reference proteome</keyword>
<proteinExistence type="predicted"/>
<name>A0A544TR97_9BACI</name>
<dbReference type="EMBL" id="VDGI01000009">
    <property type="protein sequence ID" value="TQR19941.1"/>
    <property type="molecule type" value="Genomic_DNA"/>
</dbReference>
<dbReference type="AlphaFoldDB" id="A0A544TR97"/>
<dbReference type="GO" id="GO:0008270">
    <property type="term" value="F:zinc ion binding"/>
    <property type="evidence" value="ECO:0007669"/>
    <property type="project" value="InterPro"/>
</dbReference>
<organism evidence="2 3">
    <name type="scientific">Psychrobacillus vulpis</name>
    <dbReference type="NCBI Taxonomy" id="2325572"/>
    <lineage>
        <taxon>Bacteria</taxon>
        <taxon>Bacillati</taxon>
        <taxon>Bacillota</taxon>
        <taxon>Bacilli</taxon>
        <taxon>Bacillales</taxon>
        <taxon>Bacillaceae</taxon>
        <taxon>Psychrobacillus</taxon>
    </lineage>
</organism>
<sequence length="106" mass="12072">MNGRFFICLIESVSMANPYVSAFVKKRANGVCELYEQPAHFNDKNGKPYLECHHIKFLSQGGLDTIENCVALCVVCHKKAHIVDDPEDRLKMMKKAGFDNPLQEVW</sequence>
<evidence type="ECO:0000259" key="1">
    <source>
        <dbReference type="SMART" id="SM00507"/>
    </source>
</evidence>
<dbReference type="OrthoDB" id="9781481at2"/>
<evidence type="ECO:0000313" key="2">
    <source>
        <dbReference type="EMBL" id="TQR19941.1"/>
    </source>
</evidence>
<dbReference type="GO" id="GO:0003676">
    <property type="term" value="F:nucleic acid binding"/>
    <property type="evidence" value="ECO:0007669"/>
    <property type="project" value="InterPro"/>
</dbReference>
<dbReference type="GO" id="GO:0004519">
    <property type="term" value="F:endonuclease activity"/>
    <property type="evidence" value="ECO:0007669"/>
    <property type="project" value="UniProtKB-KW"/>
</dbReference>
<dbReference type="Pfam" id="PF01844">
    <property type="entry name" value="HNH"/>
    <property type="match status" value="1"/>
</dbReference>
<feature type="domain" description="HNH nuclease" evidence="1">
    <location>
        <begin position="19"/>
        <end position="78"/>
    </location>
</feature>